<sequence length="275" mass="32688">MMLASKFINTCLIILISFMAFSCRNEISPKTIKIIDPLKNYNAFYVLDTLPKSITKELENKATVNELNLLIDNYKNPYIKAVAINALINKDNDYAFDLFEKLLNAKDSIIFRTECLKDKISLPAYIFDSTIFSDQKKLTEQKEINKLKFFKIIFNQDKLNEDLVDEMYLWLPNSEEYYQKIRQSILKTKSKKLLQSLSKFKKKQDINLIKSFEIDSFIAIRIFPDDAFLEMFEKYMSENNMWEYKRALVQYPREKSKRIYDKIENYNKSKINNGY</sequence>
<dbReference type="PROSITE" id="PS51257">
    <property type="entry name" value="PROKAR_LIPOPROTEIN"/>
    <property type="match status" value="1"/>
</dbReference>
<gene>
    <name evidence="1" type="ORF">EQG63_08295</name>
</gene>
<comment type="caution">
    <text evidence="1">The sequence shown here is derived from an EMBL/GenBank/DDBJ whole genome shotgun (WGS) entry which is preliminary data.</text>
</comment>
<dbReference type="EMBL" id="SBKO01000003">
    <property type="protein sequence ID" value="RXR18260.1"/>
    <property type="molecule type" value="Genomic_DNA"/>
</dbReference>
<proteinExistence type="predicted"/>
<reference evidence="2" key="1">
    <citation type="submission" date="2019-01" db="EMBL/GenBank/DDBJ databases">
        <title>Cytophagaceae bacterium strain CAR-16.</title>
        <authorList>
            <person name="Chen W.-M."/>
        </authorList>
    </citation>
    <scope>NUCLEOTIDE SEQUENCE [LARGE SCALE GENOMIC DNA]</scope>
    <source>
        <strain evidence="2">LLJ-11</strain>
    </source>
</reference>
<keyword evidence="2" id="KW-1185">Reference proteome</keyword>
<evidence type="ECO:0000313" key="1">
    <source>
        <dbReference type="EMBL" id="RXR18260.1"/>
    </source>
</evidence>
<evidence type="ECO:0000313" key="2">
    <source>
        <dbReference type="Proteomes" id="UP000290283"/>
    </source>
</evidence>
<name>A0A4Q1K2B3_9FLAO</name>
<dbReference type="Proteomes" id="UP000290283">
    <property type="component" value="Unassembled WGS sequence"/>
</dbReference>
<organism evidence="1 2">
    <name type="scientific">Flavobacterium amnicola</name>
    <dbReference type="NCBI Taxonomy" id="2506422"/>
    <lineage>
        <taxon>Bacteria</taxon>
        <taxon>Pseudomonadati</taxon>
        <taxon>Bacteroidota</taxon>
        <taxon>Flavobacteriia</taxon>
        <taxon>Flavobacteriales</taxon>
        <taxon>Flavobacteriaceae</taxon>
        <taxon>Flavobacterium</taxon>
    </lineage>
</organism>
<dbReference type="RefSeq" id="WP_129435909.1">
    <property type="nucleotide sequence ID" value="NZ_SBKO01000003.1"/>
</dbReference>
<protein>
    <submittedName>
        <fullName evidence="1">Uncharacterized protein</fullName>
    </submittedName>
</protein>
<dbReference type="OrthoDB" id="834588at2"/>
<dbReference type="AlphaFoldDB" id="A0A4Q1K2B3"/>
<accession>A0A4Q1K2B3</accession>